<dbReference type="EMBL" id="CP025738">
    <property type="protein sequence ID" value="AUO44980.1"/>
    <property type="molecule type" value="Genomic_DNA"/>
</dbReference>
<keyword evidence="3" id="KW-1185">Reference proteome</keyword>
<evidence type="ECO:0000313" key="2">
    <source>
        <dbReference type="EMBL" id="AUO44980.1"/>
    </source>
</evidence>
<reference evidence="2 3" key="1">
    <citation type="submission" date="2018-01" db="EMBL/GenBank/DDBJ databases">
        <title>Tropical forage species Digitaria eriantha prevents oxidative stress under low temperature conditions by the incorporation of polyhydroxybutyrate-producing endophytic bacteria.</title>
        <authorList>
            <person name="Stritzler M."/>
            <person name="Ayub N."/>
        </authorList>
    </citation>
    <scope>NUCLEOTIDE SEQUENCE [LARGE SCALE GENOMIC DNA]</scope>
    <source>
        <strain evidence="2 3">FR1</strain>
    </source>
</reference>
<evidence type="ECO:0008006" key="4">
    <source>
        <dbReference type="Google" id="ProtNLM"/>
    </source>
</evidence>
<name>A0ABM6QUK2_PSEO1</name>
<gene>
    <name evidence="2" type="ORF">C1C98_05770</name>
</gene>
<evidence type="ECO:0000256" key="1">
    <source>
        <dbReference type="SAM" id="MobiDB-lite"/>
    </source>
</evidence>
<organism evidence="2 3">
    <name type="scientific">Pseudomonas ogarae (strain DSM 112162 / CECT 30235 / F113)</name>
    <dbReference type="NCBI Taxonomy" id="1114970"/>
    <lineage>
        <taxon>Bacteria</taxon>
        <taxon>Pseudomonadati</taxon>
        <taxon>Pseudomonadota</taxon>
        <taxon>Gammaproteobacteria</taxon>
        <taxon>Pseudomonadales</taxon>
        <taxon>Pseudomonadaceae</taxon>
        <taxon>Pseudomonas</taxon>
    </lineage>
</organism>
<accession>A0ABM6QUK2</accession>
<protein>
    <recommendedName>
        <fullName evidence="4">ClpX-type ZB domain-containing protein</fullName>
    </recommendedName>
</protein>
<sequence length="65" mass="6827">MSAGTDPCGSELARDSGLTVDICVECLSVIASKLAPTKSPSTSRRYRPRSHRHGSGNTRPISAPS</sequence>
<evidence type="ECO:0000313" key="3">
    <source>
        <dbReference type="Proteomes" id="UP000235315"/>
    </source>
</evidence>
<feature type="region of interest" description="Disordered" evidence="1">
    <location>
        <begin position="34"/>
        <end position="65"/>
    </location>
</feature>
<proteinExistence type="predicted"/>
<dbReference type="Proteomes" id="UP000235315">
    <property type="component" value="Chromosome"/>
</dbReference>
<feature type="compositionally biased region" description="Basic residues" evidence="1">
    <location>
        <begin position="44"/>
        <end position="54"/>
    </location>
</feature>